<keyword evidence="1" id="KW-0732">Signal</keyword>
<organism evidence="2 3">
    <name type="scientific">Elysia marginata</name>
    <dbReference type="NCBI Taxonomy" id="1093978"/>
    <lineage>
        <taxon>Eukaryota</taxon>
        <taxon>Metazoa</taxon>
        <taxon>Spiralia</taxon>
        <taxon>Lophotrochozoa</taxon>
        <taxon>Mollusca</taxon>
        <taxon>Gastropoda</taxon>
        <taxon>Heterobranchia</taxon>
        <taxon>Euthyneura</taxon>
        <taxon>Panpulmonata</taxon>
        <taxon>Sacoglossa</taxon>
        <taxon>Placobranchoidea</taxon>
        <taxon>Plakobranchidae</taxon>
        <taxon>Elysia</taxon>
    </lineage>
</organism>
<reference evidence="2 3" key="1">
    <citation type="journal article" date="2021" name="Elife">
        <title>Chloroplast acquisition without the gene transfer in kleptoplastic sea slugs, Plakobranchus ocellatus.</title>
        <authorList>
            <person name="Maeda T."/>
            <person name="Takahashi S."/>
            <person name="Yoshida T."/>
            <person name="Shimamura S."/>
            <person name="Takaki Y."/>
            <person name="Nagai Y."/>
            <person name="Toyoda A."/>
            <person name="Suzuki Y."/>
            <person name="Arimoto A."/>
            <person name="Ishii H."/>
            <person name="Satoh N."/>
            <person name="Nishiyama T."/>
            <person name="Hasebe M."/>
            <person name="Maruyama T."/>
            <person name="Minagawa J."/>
            <person name="Obokata J."/>
            <person name="Shigenobu S."/>
        </authorList>
    </citation>
    <scope>NUCLEOTIDE SEQUENCE [LARGE SCALE GENOMIC DNA]</scope>
</reference>
<feature type="chain" id="PRO_5043797526" description="Secreted protein" evidence="1">
    <location>
        <begin position="22"/>
        <end position="93"/>
    </location>
</feature>
<name>A0AAV4F4Y7_9GAST</name>
<dbReference type="Proteomes" id="UP000762676">
    <property type="component" value="Unassembled WGS sequence"/>
</dbReference>
<comment type="caution">
    <text evidence="2">The sequence shown here is derived from an EMBL/GenBank/DDBJ whole genome shotgun (WGS) entry which is preliminary data.</text>
</comment>
<proteinExistence type="predicted"/>
<dbReference type="EMBL" id="BMAT01000557">
    <property type="protein sequence ID" value="GFR68443.1"/>
    <property type="molecule type" value="Genomic_DNA"/>
</dbReference>
<protein>
    <recommendedName>
        <fullName evidence="4">Secreted protein</fullName>
    </recommendedName>
</protein>
<gene>
    <name evidence="2" type="ORF">ElyMa_000278600</name>
</gene>
<sequence length="93" mass="10589">MIKKMMILMMLMMIEIHCVWTTVMYDVTKTLGSLAFTADDWPSGSVMVILDFVLSGLRSPELAHNARSPVSLVRPRSEIFTGKERRGSFHQSR</sequence>
<accession>A0AAV4F4Y7</accession>
<dbReference type="AlphaFoldDB" id="A0AAV4F4Y7"/>
<evidence type="ECO:0000256" key="1">
    <source>
        <dbReference type="SAM" id="SignalP"/>
    </source>
</evidence>
<feature type="signal peptide" evidence="1">
    <location>
        <begin position="1"/>
        <end position="21"/>
    </location>
</feature>
<evidence type="ECO:0008006" key="4">
    <source>
        <dbReference type="Google" id="ProtNLM"/>
    </source>
</evidence>
<evidence type="ECO:0000313" key="2">
    <source>
        <dbReference type="EMBL" id="GFR68443.1"/>
    </source>
</evidence>
<evidence type="ECO:0000313" key="3">
    <source>
        <dbReference type="Proteomes" id="UP000762676"/>
    </source>
</evidence>
<keyword evidence="3" id="KW-1185">Reference proteome</keyword>